<gene>
    <name evidence="2" type="ORF">SSLN_LOCUS2141</name>
</gene>
<evidence type="ECO:0000313" key="3">
    <source>
        <dbReference type="Proteomes" id="UP000275846"/>
    </source>
</evidence>
<reference evidence="4" key="1">
    <citation type="submission" date="2016-06" db="UniProtKB">
        <authorList>
            <consortium name="WormBaseParasite"/>
        </authorList>
    </citation>
    <scope>IDENTIFICATION</scope>
</reference>
<keyword evidence="1" id="KW-0472">Membrane</keyword>
<name>A0A183SD43_SCHSO</name>
<dbReference type="AlphaFoldDB" id="A0A183SD43"/>
<evidence type="ECO:0000313" key="4">
    <source>
        <dbReference type="WBParaSite" id="SSLN_0000221101-mRNA-1"/>
    </source>
</evidence>
<dbReference type="Proteomes" id="UP000275846">
    <property type="component" value="Unassembled WGS sequence"/>
</dbReference>
<reference evidence="2 3" key="2">
    <citation type="submission" date="2018-11" db="EMBL/GenBank/DDBJ databases">
        <authorList>
            <consortium name="Pathogen Informatics"/>
        </authorList>
    </citation>
    <scope>NUCLEOTIDE SEQUENCE [LARGE SCALE GENOMIC DNA]</scope>
    <source>
        <strain evidence="2 3">NST_G2</strain>
    </source>
</reference>
<accession>A0A183SD43</accession>
<dbReference type="EMBL" id="UYSU01032180">
    <property type="protein sequence ID" value="VDL88526.1"/>
    <property type="molecule type" value="Genomic_DNA"/>
</dbReference>
<protein>
    <submittedName>
        <fullName evidence="4">Secreted protein</fullName>
    </submittedName>
</protein>
<dbReference type="WBParaSite" id="SSLN_0000221101-mRNA-1">
    <property type="protein sequence ID" value="SSLN_0000221101-mRNA-1"/>
    <property type="gene ID" value="SSLN_0000221101"/>
</dbReference>
<keyword evidence="3" id="KW-1185">Reference proteome</keyword>
<evidence type="ECO:0000256" key="1">
    <source>
        <dbReference type="SAM" id="Phobius"/>
    </source>
</evidence>
<sequence>MPRPLPRKPLARSPICGLIYSVFTLGIAGFFPEATLRVTVTTSGLKLVRVSGAVCAPTPGMPDSRTLSFSPLKKPYVRGDSYDDERLP</sequence>
<feature type="transmembrane region" description="Helical" evidence="1">
    <location>
        <begin position="12"/>
        <end position="31"/>
    </location>
</feature>
<keyword evidence="1" id="KW-0812">Transmembrane</keyword>
<organism evidence="4">
    <name type="scientific">Schistocephalus solidus</name>
    <name type="common">Tapeworm</name>
    <dbReference type="NCBI Taxonomy" id="70667"/>
    <lineage>
        <taxon>Eukaryota</taxon>
        <taxon>Metazoa</taxon>
        <taxon>Spiralia</taxon>
        <taxon>Lophotrochozoa</taxon>
        <taxon>Platyhelminthes</taxon>
        <taxon>Cestoda</taxon>
        <taxon>Eucestoda</taxon>
        <taxon>Diphyllobothriidea</taxon>
        <taxon>Diphyllobothriidae</taxon>
        <taxon>Schistocephalus</taxon>
    </lineage>
</organism>
<evidence type="ECO:0000313" key="2">
    <source>
        <dbReference type="EMBL" id="VDL88526.1"/>
    </source>
</evidence>
<proteinExistence type="predicted"/>
<keyword evidence="1" id="KW-1133">Transmembrane helix</keyword>